<dbReference type="GO" id="GO:0004803">
    <property type="term" value="F:transposase activity"/>
    <property type="evidence" value="ECO:0007669"/>
    <property type="project" value="InterPro"/>
</dbReference>
<dbReference type="Proteomes" id="UP000184231">
    <property type="component" value="Unassembled WGS sequence"/>
</dbReference>
<organism evidence="1 2">
    <name type="scientific">Arenibacter nanhaiticus</name>
    <dbReference type="NCBI Taxonomy" id="558155"/>
    <lineage>
        <taxon>Bacteria</taxon>
        <taxon>Pseudomonadati</taxon>
        <taxon>Bacteroidota</taxon>
        <taxon>Flavobacteriia</taxon>
        <taxon>Flavobacteriales</taxon>
        <taxon>Flavobacteriaceae</taxon>
        <taxon>Arenibacter</taxon>
    </lineage>
</organism>
<evidence type="ECO:0000313" key="2">
    <source>
        <dbReference type="Proteomes" id="UP000184231"/>
    </source>
</evidence>
<protein>
    <recommendedName>
        <fullName evidence="3">Transposase IS200 like</fullName>
    </recommendedName>
</protein>
<proteinExistence type="predicted"/>
<dbReference type="InterPro" id="IPR036515">
    <property type="entry name" value="Transposase_17_sf"/>
</dbReference>
<sequence length="40" mass="4699">MANTYTQIYFHIVLFVKGRANVISEVWKAELYQYITGIAF</sequence>
<accession>A0A1M6MM70</accession>
<gene>
    <name evidence="1" type="ORF">SAMN04487911_14414</name>
</gene>
<dbReference type="AlphaFoldDB" id="A0A1M6MM70"/>
<reference evidence="2" key="1">
    <citation type="submission" date="2016-11" db="EMBL/GenBank/DDBJ databases">
        <authorList>
            <person name="Varghese N."/>
            <person name="Submissions S."/>
        </authorList>
    </citation>
    <scope>NUCLEOTIDE SEQUENCE [LARGE SCALE GENOMIC DNA]</scope>
    <source>
        <strain evidence="2">CGMCC 1.8863</strain>
    </source>
</reference>
<dbReference type="RefSeq" id="WP_317045404.1">
    <property type="nucleotide sequence ID" value="NZ_FQYX01000044.1"/>
</dbReference>
<dbReference type="SUPFAM" id="SSF143422">
    <property type="entry name" value="Transposase IS200-like"/>
    <property type="match status" value="1"/>
</dbReference>
<dbReference type="EMBL" id="FQYX01000044">
    <property type="protein sequence ID" value="SHJ84571.1"/>
    <property type="molecule type" value="Genomic_DNA"/>
</dbReference>
<keyword evidence="2" id="KW-1185">Reference proteome</keyword>
<evidence type="ECO:0000313" key="1">
    <source>
        <dbReference type="EMBL" id="SHJ84571.1"/>
    </source>
</evidence>
<dbReference type="GO" id="GO:0003677">
    <property type="term" value="F:DNA binding"/>
    <property type="evidence" value="ECO:0007669"/>
    <property type="project" value="InterPro"/>
</dbReference>
<dbReference type="GO" id="GO:0006313">
    <property type="term" value="P:DNA transposition"/>
    <property type="evidence" value="ECO:0007669"/>
    <property type="project" value="InterPro"/>
</dbReference>
<evidence type="ECO:0008006" key="3">
    <source>
        <dbReference type="Google" id="ProtNLM"/>
    </source>
</evidence>
<name>A0A1M6MM70_9FLAO</name>